<evidence type="ECO:0000313" key="1">
    <source>
        <dbReference type="EMBL" id="GGN04970.1"/>
    </source>
</evidence>
<reference evidence="1" key="1">
    <citation type="journal article" date="2014" name="Int. J. Syst. Evol. Microbiol.">
        <title>Complete genome sequence of Corynebacterium casei LMG S-19264T (=DSM 44701T), isolated from a smear-ripened cheese.</title>
        <authorList>
            <consortium name="US DOE Joint Genome Institute (JGI-PGF)"/>
            <person name="Walter F."/>
            <person name="Albersmeier A."/>
            <person name="Kalinowski J."/>
            <person name="Ruckert C."/>
        </authorList>
    </citation>
    <scope>NUCLEOTIDE SEQUENCE</scope>
    <source>
        <strain evidence="1">CGMCC 4.7110</strain>
    </source>
</reference>
<gene>
    <name evidence="1" type="ORF">GCM10011578_028530</name>
</gene>
<dbReference type="Gene3D" id="1.10.260.40">
    <property type="entry name" value="lambda repressor-like DNA-binding domains"/>
    <property type="match status" value="1"/>
</dbReference>
<dbReference type="GO" id="GO:0003677">
    <property type="term" value="F:DNA binding"/>
    <property type="evidence" value="ECO:0007669"/>
    <property type="project" value="InterPro"/>
</dbReference>
<proteinExistence type="predicted"/>
<accession>A0A917XBB0</accession>
<dbReference type="InterPro" id="IPR010982">
    <property type="entry name" value="Lambda_DNA-bd_dom_sf"/>
</dbReference>
<keyword evidence="2" id="KW-1185">Reference proteome</keyword>
<dbReference type="Proteomes" id="UP000653411">
    <property type="component" value="Unassembled WGS sequence"/>
</dbReference>
<comment type="caution">
    <text evidence="1">The sequence shown here is derived from an EMBL/GenBank/DDBJ whole genome shotgun (WGS) entry which is preliminary data.</text>
</comment>
<evidence type="ECO:0000313" key="2">
    <source>
        <dbReference type="Proteomes" id="UP000653411"/>
    </source>
</evidence>
<dbReference type="EMBL" id="BMML01000005">
    <property type="protein sequence ID" value="GGN04970.1"/>
    <property type="molecule type" value="Genomic_DNA"/>
</dbReference>
<sequence length="252" mass="26885">MTVAMPPAAERGAGLLPGLESVSPRTDVEITHVANPVVRDTLIRFEASLSPVNPPLPVPSSRSSWPLSAVVIAMVHELPVALAQSTGGAGWLVHGASVNDAAAGIHPSAEAVLHVTAVGEIRAILGFTQQQVLQAAGVSKRTFQNWRKGTSKRIRPSSVGRLWELHTLACELRELNGPAWVRQWIAADSQRAKMLRQGQFDDLMATASLSRAERNAPTLLFGAAEVEDRIQLNVTPLSGGALDADEIVEPPE</sequence>
<name>A0A917XBB0_9ACTN</name>
<reference evidence="1" key="2">
    <citation type="submission" date="2020-09" db="EMBL/GenBank/DDBJ databases">
        <authorList>
            <person name="Sun Q."/>
            <person name="Zhou Y."/>
        </authorList>
    </citation>
    <scope>NUCLEOTIDE SEQUENCE</scope>
    <source>
        <strain evidence="1">CGMCC 4.7110</strain>
    </source>
</reference>
<organism evidence="1 2">
    <name type="scientific">Streptomyces fuscichromogenes</name>
    <dbReference type="NCBI Taxonomy" id="1324013"/>
    <lineage>
        <taxon>Bacteria</taxon>
        <taxon>Bacillati</taxon>
        <taxon>Actinomycetota</taxon>
        <taxon>Actinomycetes</taxon>
        <taxon>Kitasatosporales</taxon>
        <taxon>Streptomycetaceae</taxon>
        <taxon>Streptomyces</taxon>
    </lineage>
</organism>
<dbReference type="AlphaFoldDB" id="A0A917XBB0"/>
<protein>
    <submittedName>
        <fullName evidence="1">Uncharacterized protein</fullName>
    </submittedName>
</protein>